<dbReference type="PROSITE" id="PS50088">
    <property type="entry name" value="ANK_REPEAT"/>
    <property type="match status" value="5"/>
</dbReference>
<feature type="signal peptide" evidence="4">
    <location>
        <begin position="1"/>
        <end position="18"/>
    </location>
</feature>
<dbReference type="InterPro" id="IPR002110">
    <property type="entry name" value="Ankyrin_rpt"/>
</dbReference>
<evidence type="ECO:0000313" key="7">
    <source>
        <dbReference type="Proteomes" id="UP000654922"/>
    </source>
</evidence>
<dbReference type="PANTHER" id="PTHR24198:SF165">
    <property type="entry name" value="ANKYRIN REPEAT-CONTAINING PROTEIN-RELATED"/>
    <property type="match status" value="1"/>
</dbReference>
<protein>
    <recommendedName>
        <fullName evidence="5">AB hydrolase-1 domain-containing protein</fullName>
    </recommendedName>
</protein>
<dbReference type="EMBL" id="JACBAE010001044">
    <property type="protein sequence ID" value="KAF7173861.1"/>
    <property type="molecule type" value="Genomic_DNA"/>
</dbReference>
<evidence type="ECO:0000313" key="6">
    <source>
        <dbReference type="EMBL" id="KAF7173861.1"/>
    </source>
</evidence>
<evidence type="ECO:0000256" key="4">
    <source>
        <dbReference type="SAM" id="SignalP"/>
    </source>
</evidence>
<comment type="caution">
    <text evidence="6">The sequence shown here is derived from an EMBL/GenBank/DDBJ whole genome shotgun (WGS) entry which is preliminary data.</text>
</comment>
<dbReference type="InterPro" id="IPR029058">
    <property type="entry name" value="AB_hydrolase_fold"/>
</dbReference>
<dbReference type="Gene3D" id="3.40.50.1820">
    <property type="entry name" value="alpha/beta hydrolase"/>
    <property type="match status" value="1"/>
</dbReference>
<feature type="repeat" description="ANK" evidence="3">
    <location>
        <begin position="560"/>
        <end position="592"/>
    </location>
</feature>
<dbReference type="InterPro" id="IPR036770">
    <property type="entry name" value="Ankyrin_rpt-contain_sf"/>
</dbReference>
<feature type="repeat" description="ANK" evidence="3">
    <location>
        <begin position="499"/>
        <end position="526"/>
    </location>
</feature>
<dbReference type="Pfam" id="PF12796">
    <property type="entry name" value="Ank_2"/>
    <property type="match status" value="2"/>
</dbReference>
<name>A0A8H6QIR9_9EURO</name>
<evidence type="ECO:0000256" key="3">
    <source>
        <dbReference type="PROSITE-ProRule" id="PRU00023"/>
    </source>
</evidence>
<feature type="repeat" description="ANK" evidence="3">
    <location>
        <begin position="427"/>
        <end position="459"/>
    </location>
</feature>
<dbReference type="PROSITE" id="PS50297">
    <property type="entry name" value="ANK_REP_REGION"/>
    <property type="match status" value="3"/>
</dbReference>
<dbReference type="SUPFAM" id="SSF53474">
    <property type="entry name" value="alpha/beta-Hydrolases"/>
    <property type="match status" value="1"/>
</dbReference>
<keyword evidence="4" id="KW-0732">Signal</keyword>
<dbReference type="SUPFAM" id="SSF48403">
    <property type="entry name" value="Ankyrin repeat"/>
    <property type="match status" value="1"/>
</dbReference>
<dbReference type="Pfam" id="PF12697">
    <property type="entry name" value="Abhydrolase_6"/>
    <property type="match status" value="1"/>
</dbReference>
<dbReference type="SMART" id="SM00248">
    <property type="entry name" value="ANK"/>
    <property type="match status" value="6"/>
</dbReference>
<accession>A0A8H6QIR9</accession>
<proteinExistence type="predicted"/>
<feature type="repeat" description="ANK" evidence="3">
    <location>
        <begin position="461"/>
        <end position="493"/>
    </location>
</feature>
<dbReference type="PANTHER" id="PTHR24198">
    <property type="entry name" value="ANKYRIN REPEAT AND PROTEIN KINASE DOMAIN-CONTAINING PROTEIN"/>
    <property type="match status" value="1"/>
</dbReference>
<dbReference type="AlphaFoldDB" id="A0A8H6QIR9"/>
<organism evidence="6 7">
    <name type="scientific">Aspergillus felis</name>
    <dbReference type="NCBI Taxonomy" id="1287682"/>
    <lineage>
        <taxon>Eukaryota</taxon>
        <taxon>Fungi</taxon>
        <taxon>Dikarya</taxon>
        <taxon>Ascomycota</taxon>
        <taxon>Pezizomycotina</taxon>
        <taxon>Eurotiomycetes</taxon>
        <taxon>Eurotiomycetidae</taxon>
        <taxon>Eurotiales</taxon>
        <taxon>Aspergillaceae</taxon>
        <taxon>Aspergillus</taxon>
        <taxon>Aspergillus subgen. Fumigati</taxon>
    </lineage>
</organism>
<gene>
    <name evidence="6" type="ORF">CNMCM5623_006116</name>
</gene>
<dbReference type="InterPro" id="IPR000073">
    <property type="entry name" value="AB_hydrolase_1"/>
</dbReference>
<feature type="chain" id="PRO_5034323647" description="AB hydrolase-1 domain-containing protein" evidence="4">
    <location>
        <begin position="19"/>
        <end position="619"/>
    </location>
</feature>
<reference evidence="6" key="1">
    <citation type="submission" date="2020-06" db="EMBL/GenBank/DDBJ databases">
        <title>Draft genome sequences of strains closely related to Aspergillus parafelis and Aspergillus hiratsukae.</title>
        <authorList>
            <person name="Dos Santos R.A.C."/>
            <person name="Rivero-Menendez O."/>
            <person name="Steenwyk J.L."/>
            <person name="Mead M.E."/>
            <person name="Goldman G.H."/>
            <person name="Alastruey-Izquierdo A."/>
            <person name="Rokas A."/>
        </authorList>
    </citation>
    <scope>NUCLEOTIDE SEQUENCE</scope>
    <source>
        <strain evidence="6">CNM-CM5623</strain>
    </source>
</reference>
<evidence type="ECO:0000259" key="5">
    <source>
        <dbReference type="Pfam" id="PF12697"/>
    </source>
</evidence>
<dbReference type="CDD" id="cd12809">
    <property type="entry name" value="Esterase_713_like-2"/>
    <property type="match status" value="1"/>
</dbReference>
<feature type="repeat" description="ANK" evidence="3">
    <location>
        <begin position="397"/>
        <end position="426"/>
    </location>
</feature>
<keyword evidence="1" id="KW-0677">Repeat</keyword>
<evidence type="ECO:0000256" key="1">
    <source>
        <dbReference type="ARBA" id="ARBA00022737"/>
    </source>
</evidence>
<dbReference type="Proteomes" id="UP000654922">
    <property type="component" value="Unassembled WGS sequence"/>
</dbReference>
<sequence length="619" mass="66706">MHIKTALLLITGAIAATASRSWCGEVPAQRSYMYVGGQYTQNSAGQHVFANQMYVEKLTPTAGVTKPYPIIFIHGQAQTGTNWLNKPDGGEGWASYFLSQGYACYILDQTFRGRSAWFPGNGTLSVYSAELLQQRFTASQLYNLWPQASLHSQWNGTGVMGDPIFDAYYASTVEFLNSATYQQSTVQAAGAALLDHIGSPVILLSHSQGGLMPWLIADVRPNLVHSIVSIEPTGPPFQEAVFSNISARPYGLTDIPLTFLPAVTNPVTDLVKRVIPSNSSLYSDCVVQADSPAPRQLVNLAHVPVLVLTTESSYHAPYDWCTVQFLQQAGVPAQHLQLADIGIHGNGHMVFMEKNSLQVAAVLKQWIELMIFCGLEDLHDQINNQENINAVDEFYGSALFAAVYKGNEQVTSMLLKSGADVNAIGSVFHSVLQLASSQGSTSMMKLLLQAGANMNDEGARYGMSAVDVAAENGLENALRILLQKGGDISKNSMGSCMSLQLAARQGHKRVVELLLEYGADPTAPPGEMPPLIEAAAHGRVSVIRILLDQPDVDVNYRGRRNMTPLLHAAFSGHYEAVRVILESGGEVNSQNDFGATALSFAASCGFTNVGGAALFGCVE</sequence>
<dbReference type="Gene3D" id="1.25.40.20">
    <property type="entry name" value="Ankyrin repeat-containing domain"/>
    <property type="match status" value="2"/>
</dbReference>
<dbReference type="OrthoDB" id="9978720at2759"/>
<feature type="domain" description="AB hydrolase-1" evidence="5">
    <location>
        <begin position="70"/>
        <end position="361"/>
    </location>
</feature>
<evidence type="ECO:0000256" key="2">
    <source>
        <dbReference type="ARBA" id="ARBA00023043"/>
    </source>
</evidence>
<keyword evidence="2 3" id="KW-0040">ANK repeat</keyword>